<keyword evidence="2" id="KW-1185">Reference proteome</keyword>
<evidence type="ECO:0000313" key="1">
    <source>
        <dbReference type="EMBL" id="GAU88234.1"/>
    </source>
</evidence>
<dbReference type="EMBL" id="BDGG01000001">
    <property type="protein sequence ID" value="GAU88234.1"/>
    <property type="molecule type" value="Genomic_DNA"/>
</dbReference>
<organism evidence="1 2">
    <name type="scientific">Ramazzottius varieornatus</name>
    <name type="common">Water bear</name>
    <name type="synonym">Tardigrade</name>
    <dbReference type="NCBI Taxonomy" id="947166"/>
    <lineage>
        <taxon>Eukaryota</taxon>
        <taxon>Metazoa</taxon>
        <taxon>Ecdysozoa</taxon>
        <taxon>Tardigrada</taxon>
        <taxon>Eutardigrada</taxon>
        <taxon>Parachela</taxon>
        <taxon>Hypsibioidea</taxon>
        <taxon>Ramazzottiidae</taxon>
        <taxon>Ramazzottius</taxon>
    </lineage>
</organism>
<dbReference type="AlphaFoldDB" id="A0A1D1UEN9"/>
<dbReference type="Proteomes" id="UP000186922">
    <property type="component" value="Unassembled WGS sequence"/>
</dbReference>
<protein>
    <submittedName>
        <fullName evidence="1">Uncharacterized protein</fullName>
    </submittedName>
</protein>
<accession>A0A1D1UEN9</accession>
<proteinExistence type="predicted"/>
<reference evidence="1 2" key="1">
    <citation type="journal article" date="2016" name="Nat. Commun.">
        <title>Extremotolerant tardigrade genome and improved radiotolerance of human cultured cells by tardigrade-unique protein.</title>
        <authorList>
            <person name="Hashimoto T."/>
            <person name="Horikawa D.D."/>
            <person name="Saito Y."/>
            <person name="Kuwahara H."/>
            <person name="Kozuka-Hata H."/>
            <person name="Shin-I T."/>
            <person name="Minakuchi Y."/>
            <person name="Ohishi K."/>
            <person name="Motoyama A."/>
            <person name="Aizu T."/>
            <person name="Enomoto A."/>
            <person name="Kondo K."/>
            <person name="Tanaka S."/>
            <person name="Hara Y."/>
            <person name="Koshikawa S."/>
            <person name="Sagara H."/>
            <person name="Miura T."/>
            <person name="Yokobori S."/>
            <person name="Miyagawa K."/>
            <person name="Suzuki Y."/>
            <person name="Kubo T."/>
            <person name="Oyama M."/>
            <person name="Kohara Y."/>
            <person name="Fujiyama A."/>
            <person name="Arakawa K."/>
            <person name="Katayama T."/>
            <person name="Toyoda A."/>
            <person name="Kunieda T."/>
        </authorList>
    </citation>
    <scope>NUCLEOTIDE SEQUENCE [LARGE SCALE GENOMIC DNA]</scope>
    <source>
        <strain evidence="1 2">YOKOZUNA-1</strain>
    </source>
</reference>
<evidence type="ECO:0000313" key="2">
    <source>
        <dbReference type="Proteomes" id="UP000186922"/>
    </source>
</evidence>
<sequence length="44" mass="4982">MADMCHIVLRLQDVCKKTLRTKKNINTQSSFGPWANFPSSAKTN</sequence>
<gene>
    <name evidence="1" type="primary">RvY_00974-1</name>
    <name evidence="1" type="synonym">RvY_00974.1</name>
    <name evidence="1" type="ORF">RvY_00974</name>
</gene>
<comment type="caution">
    <text evidence="1">The sequence shown here is derived from an EMBL/GenBank/DDBJ whole genome shotgun (WGS) entry which is preliminary data.</text>
</comment>
<name>A0A1D1UEN9_RAMVA</name>